<dbReference type="Pfam" id="PF16160">
    <property type="entry name" value="DUF4866"/>
    <property type="match status" value="1"/>
</dbReference>
<organism evidence="1 2">
    <name type="scientific">Blautia obeum</name>
    <dbReference type="NCBI Taxonomy" id="40520"/>
    <lineage>
        <taxon>Bacteria</taxon>
        <taxon>Bacillati</taxon>
        <taxon>Bacillota</taxon>
        <taxon>Clostridia</taxon>
        <taxon>Lachnospirales</taxon>
        <taxon>Lachnospiraceae</taxon>
        <taxon>Blautia</taxon>
    </lineage>
</organism>
<gene>
    <name evidence="1" type="ORF">DW740_15250</name>
</gene>
<evidence type="ECO:0000313" key="1">
    <source>
        <dbReference type="EMBL" id="RHE37617.1"/>
    </source>
</evidence>
<dbReference type="AlphaFoldDB" id="A0A414J1J0"/>
<comment type="caution">
    <text evidence="1">The sequence shown here is derived from an EMBL/GenBank/DDBJ whole genome shotgun (WGS) entry which is preliminary data.</text>
</comment>
<reference evidence="1 2" key="1">
    <citation type="submission" date="2018-08" db="EMBL/GenBank/DDBJ databases">
        <title>A genome reference for cultivated species of the human gut microbiota.</title>
        <authorList>
            <person name="Zou Y."/>
            <person name="Xue W."/>
            <person name="Luo G."/>
        </authorList>
    </citation>
    <scope>NUCLEOTIDE SEQUENCE [LARGE SCALE GENOMIC DNA]</scope>
    <source>
        <strain evidence="1 2">AM28-23</strain>
    </source>
</reference>
<dbReference type="InterPro" id="IPR032357">
    <property type="entry name" value="DUF4866"/>
</dbReference>
<sequence length="267" mass="30984">MGTIFPREEKAEKIFDEILKNPRACDRLKNTFFAAIPSAEESEGAGTDIPGTVFAAALFNAYENKDLSAFMMAVCNNSVFDLLRNSFLIPIRFNDKGVENPILLTDENGKFLDESELHFWEKKYKMFRELFEQQNEIPDYQMYMADGFRENHFYSDESEVETRKISEHRGILLMFNFPESIEFEINEEKIYAIVWEALMRLQEALPRALMYYGKRDENGVEKHTSTLGIFLPFCHFEREMEKTIELANGIGLGCREAILAEMKAQAK</sequence>
<dbReference type="Proteomes" id="UP000283745">
    <property type="component" value="Unassembled WGS sequence"/>
</dbReference>
<protein>
    <submittedName>
        <fullName evidence="1">DUF4866 domain-containing protein</fullName>
    </submittedName>
</protein>
<evidence type="ECO:0000313" key="2">
    <source>
        <dbReference type="Proteomes" id="UP000283745"/>
    </source>
</evidence>
<name>A0A414J1J0_9FIRM</name>
<proteinExistence type="predicted"/>
<dbReference type="EMBL" id="QSKF01000014">
    <property type="protein sequence ID" value="RHE37617.1"/>
    <property type="molecule type" value="Genomic_DNA"/>
</dbReference>
<accession>A0A414J1J0</accession>
<dbReference type="RefSeq" id="WP_118048881.1">
    <property type="nucleotide sequence ID" value="NZ_CABJFK010000014.1"/>
</dbReference>